<gene>
    <name evidence="6" type="ORF">P353_09570</name>
</gene>
<dbReference type="Pfam" id="PF00355">
    <property type="entry name" value="Rieske"/>
    <property type="match status" value="1"/>
</dbReference>
<dbReference type="PANTHER" id="PTHR21496">
    <property type="entry name" value="FERREDOXIN-RELATED"/>
    <property type="match status" value="1"/>
</dbReference>
<accession>A0A096FLS2</accession>
<protein>
    <submittedName>
        <fullName evidence="6">(2Fe-2S)-binding protein</fullName>
    </submittedName>
</protein>
<dbReference type="GO" id="GO:0046872">
    <property type="term" value="F:metal ion binding"/>
    <property type="evidence" value="ECO:0007669"/>
    <property type="project" value="UniProtKB-KW"/>
</dbReference>
<evidence type="ECO:0000256" key="4">
    <source>
        <dbReference type="ARBA" id="ARBA00023014"/>
    </source>
</evidence>
<evidence type="ECO:0000256" key="2">
    <source>
        <dbReference type="ARBA" id="ARBA00022723"/>
    </source>
</evidence>
<name>A0A096FLS2_COMTE</name>
<feature type="domain" description="Rieske" evidence="5">
    <location>
        <begin position="15"/>
        <end position="110"/>
    </location>
</feature>
<organism evidence="6 7">
    <name type="scientific">Comamonas testosteroni</name>
    <name type="common">Pseudomonas testosteroni</name>
    <dbReference type="NCBI Taxonomy" id="285"/>
    <lineage>
        <taxon>Bacteria</taxon>
        <taxon>Pseudomonadati</taxon>
        <taxon>Pseudomonadota</taxon>
        <taxon>Betaproteobacteria</taxon>
        <taxon>Burkholderiales</taxon>
        <taxon>Comamonadaceae</taxon>
        <taxon>Comamonas</taxon>
    </lineage>
</organism>
<dbReference type="AlphaFoldDB" id="A0A096FLS2"/>
<dbReference type="PROSITE" id="PS51296">
    <property type="entry name" value="RIESKE"/>
    <property type="match status" value="1"/>
</dbReference>
<sequence>MPVLPTAPSPDTALLAAGAVRDLPPGGRKLVFTPGGQSILLLNVEGEFYALDNSCPHAGASMAGGSCDAHVLSCPAHGLKFDIRSGRCTASPQMTIPLYEVLVRQGLLWLKPPDNCC</sequence>
<keyword evidence="1" id="KW-0001">2Fe-2S</keyword>
<dbReference type="Gene3D" id="2.102.10.10">
    <property type="entry name" value="Rieske [2Fe-2S] iron-sulphur domain"/>
    <property type="match status" value="1"/>
</dbReference>
<evidence type="ECO:0000259" key="5">
    <source>
        <dbReference type="PROSITE" id="PS51296"/>
    </source>
</evidence>
<evidence type="ECO:0000313" key="7">
    <source>
        <dbReference type="Proteomes" id="UP000029553"/>
    </source>
</evidence>
<keyword evidence="4" id="KW-0411">Iron-sulfur</keyword>
<keyword evidence="3" id="KW-0408">Iron</keyword>
<evidence type="ECO:0000256" key="1">
    <source>
        <dbReference type="ARBA" id="ARBA00022714"/>
    </source>
</evidence>
<dbReference type="SUPFAM" id="SSF50022">
    <property type="entry name" value="ISP domain"/>
    <property type="match status" value="1"/>
</dbReference>
<evidence type="ECO:0000256" key="3">
    <source>
        <dbReference type="ARBA" id="ARBA00023004"/>
    </source>
</evidence>
<evidence type="ECO:0000313" key="6">
    <source>
        <dbReference type="EMBL" id="KGH30718.1"/>
    </source>
</evidence>
<dbReference type="GO" id="GO:0051537">
    <property type="term" value="F:2 iron, 2 sulfur cluster binding"/>
    <property type="evidence" value="ECO:0007669"/>
    <property type="project" value="UniProtKB-KW"/>
</dbReference>
<proteinExistence type="predicted"/>
<reference evidence="6 7" key="1">
    <citation type="submission" date="2013-09" db="EMBL/GenBank/DDBJ databases">
        <title>High correlation between genotypes and phenotypes of environmental bacteria Comamonas testosteroni strains.</title>
        <authorList>
            <person name="Liu L."/>
            <person name="Zhu W."/>
            <person name="Xia X."/>
            <person name="Xu B."/>
            <person name="Luo M."/>
            <person name="Wang G."/>
        </authorList>
    </citation>
    <scope>NUCLEOTIDE SEQUENCE [LARGE SCALE GENOMIC DNA]</scope>
    <source>
        <strain evidence="6 7">JL40</strain>
    </source>
</reference>
<dbReference type="InterPro" id="IPR017941">
    <property type="entry name" value="Rieske_2Fe-2S"/>
</dbReference>
<dbReference type="InterPro" id="IPR036922">
    <property type="entry name" value="Rieske_2Fe-2S_sf"/>
</dbReference>
<keyword evidence="2" id="KW-0479">Metal-binding</keyword>
<dbReference type="EMBL" id="AWOR01000042">
    <property type="protein sequence ID" value="KGH30718.1"/>
    <property type="molecule type" value="Genomic_DNA"/>
</dbReference>
<dbReference type="RefSeq" id="WP_052084808.1">
    <property type="nucleotide sequence ID" value="NZ_AWOR01000042.1"/>
</dbReference>
<dbReference type="Proteomes" id="UP000029553">
    <property type="component" value="Unassembled WGS sequence"/>
</dbReference>
<dbReference type="PANTHER" id="PTHR21496:SF23">
    <property type="entry name" value="3-PHENYLPROPIONATE_CINNAMIC ACID DIOXYGENASE FERREDOXIN SUBUNIT"/>
    <property type="match status" value="1"/>
</dbReference>
<comment type="caution">
    <text evidence="6">The sequence shown here is derived from an EMBL/GenBank/DDBJ whole genome shotgun (WGS) entry which is preliminary data.</text>
</comment>